<name>A0AAV2B609_9ARAC</name>
<dbReference type="InterPro" id="IPR051587">
    <property type="entry name" value="Adhesion_GPCR"/>
</dbReference>
<dbReference type="EMBL" id="CAXIEN010000267">
    <property type="protein sequence ID" value="CAL1290658.1"/>
    <property type="molecule type" value="Genomic_DNA"/>
</dbReference>
<keyword evidence="1 2" id="KW-1015">Disulfide bond</keyword>
<dbReference type="InterPro" id="IPR007110">
    <property type="entry name" value="Ig-like_dom"/>
</dbReference>
<dbReference type="SUPFAM" id="SSF48726">
    <property type="entry name" value="Immunoglobulin"/>
    <property type="match status" value="2"/>
</dbReference>
<dbReference type="Gene3D" id="2.60.40.10">
    <property type="entry name" value="Immunoglobulins"/>
    <property type="match status" value="2"/>
</dbReference>
<reference evidence="9 10" key="1">
    <citation type="submission" date="2024-04" db="EMBL/GenBank/DDBJ databases">
        <authorList>
            <person name="Rising A."/>
            <person name="Reimegard J."/>
            <person name="Sonavane S."/>
            <person name="Akerstrom W."/>
            <person name="Nylinder S."/>
            <person name="Hedman E."/>
            <person name="Kallberg Y."/>
        </authorList>
    </citation>
    <scope>NUCLEOTIDE SEQUENCE [LARGE SCALE GENOMIC DNA]</scope>
</reference>
<feature type="domain" description="EGF-like" evidence="6">
    <location>
        <begin position="199"/>
        <end position="241"/>
    </location>
</feature>
<feature type="disulfide bond" evidence="2">
    <location>
        <begin position="188"/>
        <end position="197"/>
    </location>
</feature>
<feature type="disulfide bond" evidence="2">
    <location>
        <begin position="231"/>
        <end position="240"/>
    </location>
</feature>
<dbReference type="Proteomes" id="UP001497382">
    <property type="component" value="Unassembled WGS sequence"/>
</dbReference>
<keyword evidence="3" id="KW-0472">Membrane</keyword>
<feature type="disulfide bond" evidence="2">
    <location>
        <begin position="212"/>
        <end position="229"/>
    </location>
</feature>
<feature type="domain" description="Ig-like" evidence="8">
    <location>
        <begin position="390"/>
        <end position="480"/>
    </location>
</feature>
<feature type="domain" description="G-protein coupled receptors family 2 profile 1" evidence="7">
    <location>
        <begin position="463"/>
        <end position="549"/>
    </location>
</feature>
<evidence type="ECO:0000259" key="7">
    <source>
        <dbReference type="PROSITE" id="PS50227"/>
    </source>
</evidence>
<dbReference type="SMART" id="SM00008">
    <property type="entry name" value="HormR"/>
    <property type="match status" value="1"/>
</dbReference>
<dbReference type="PANTHER" id="PTHR45813">
    <property type="entry name" value="IG-LIKE DOMAIN-CONTAINING PROTEIN"/>
    <property type="match status" value="1"/>
</dbReference>
<dbReference type="SUPFAM" id="SSF57196">
    <property type="entry name" value="EGF/Laminin"/>
    <property type="match status" value="1"/>
</dbReference>
<dbReference type="SMART" id="SM00042">
    <property type="entry name" value="CUB"/>
    <property type="match status" value="1"/>
</dbReference>
<dbReference type="PROSITE" id="PS01186">
    <property type="entry name" value="EGF_2"/>
    <property type="match status" value="2"/>
</dbReference>
<keyword evidence="2" id="KW-0245">EGF-like domain</keyword>
<comment type="caution">
    <text evidence="2">Lacks conserved residue(s) required for the propagation of feature annotation.</text>
</comment>
<keyword evidence="3" id="KW-1133">Transmembrane helix</keyword>
<dbReference type="InterPro" id="IPR036445">
    <property type="entry name" value="GPCR_2_extracell_dom_sf"/>
</dbReference>
<evidence type="ECO:0000256" key="1">
    <source>
        <dbReference type="ARBA" id="ARBA00023157"/>
    </source>
</evidence>
<dbReference type="PROSITE" id="PS01180">
    <property type="entry name" value="CUB"/>
    <property type="match status" value="1"/>
</dbReference>
<dbReference type="AlphaFoldDB" id="A0AAV2B609"/>
<evidence type="ECO:0000256" key="3">
    <source>
        <dbReference type="SAM" id="Phobius"/>
    </source>
</evidence>
<evidence type="ECO:0000256" key="2">
    <source>
        <dbReference type="PROSITE-ProRule" id="PRU00076"/>
    </source>
</evidence>
<dbReference type="Gene3D" id="2.10.25.10">
    <property type="entry name" value="Laminin"/>
    <property type="match status" value="1"/>
</dbReference>
<dbReference type="PANTHER" id="PTHR45813:SF8">
    <property type="entry name" value="IG-LIKE DOMAIN-CONTAINING PROTEIN"/>
    <property type="match status" value="1"/>
</dbReference>
<evidence type="ECO:0000259" key="8">
    <source>
        <dbReference type="PROSITE" id="PS50835"/>
    </source>
</evidence>
<dbReference type="InterPro" id="IPR036179">
    <property type="entry name" value="Ig-like_dom_sf"/>
</dbReference>
<dbReference type="CDD" id="cd00054">
    <property type="entry name" value="EGF_CA"/>
    <property type="match status" value="1"/>
</dbReference>
<organism evidence="9 10">
    <name type="scientific">Larinioides sclopetarius</name>
    <dbReference type="NCBI Taxonomy" id="280406"/>
    <lineage>
        <taxon>Eukaryota</taxon>
        <taxon>Metazoa</taxon>
        <taxon>Ecdysozoa</taxon>
        <taxon>Arthropoda</taxon>
        <taxon>Chelicerata</taxon>
        <taxon>Arachnida</taxon>
        <taxon>Araneae</taxon>
        <taxon>Araneomorphae</taxon>
        <taxon>Entelegynae</taxon>
        <taxon>Araneoidea</taxon>
        <taxon>Araneidae</taxon>
        <taxon>Larinioides</taxon>
    </lineage>
</organism>
<dbReference type="Gene3D" id="2.60.120.290">
    <property type="entry name" value="Spermadhesin, CUB domain"/>
    <property type="match status" value="1"/>
</dbReference>
<feature type="domain" description="Ig-like" evidence="8">
    <location>
        <begin position="275"/>
        <end position="385"/>
    </location>
</feature>
<gene>
    <name evidence="9" type="ORF">LARSCL_LOCUS16614</name>
</gene>
<comment type="caution">
    <text evidence="9">The sequence shown here is derived from an EMBL/GenBank/DDBJ whole genome shotgun (WGS) entry which is preliminary data.</text>
</comment>
<keyword evidence="3" id="KW-0812">Transmembrane</keyword>
<dbReference type="PROSITE" id="PS50026">
    <property type="entry name" value="EGF_3"/>
    <property type="match status" value="2"/>
</dbReference>
<dbReference type="Gene3D" id="4.10.1240.10">
    <property type="entry name" value="GPCR, family 2, extracellular hormone receptor domain"/>
    <property type="match status" value="1"/>
</dbReference>
<dbReference type="SUPFAM" id="SSF49854">
    <property type="entry name" value="Spermadhesin, CUB domain"/>
    <property type="match status" value="1"/>
</dbReference>
<keyword evidence="4" id="KW-0732">Signal</keyword>
<dbReference type="PROSITE" id="PS00022">
    <property type="entry name" value="EGF_1"/>
    <property type="match status" value="2"/>
</dbReference>
<evidence type="ECO:0000259" key="5">
    <source>
        <dbReference type="PROSITE" id="PS01180"/>
    </source>
</evidence>
<dbReference type="GO" id="GO:0016020">
    <property type="term" value="C:membrane"/>
    <property type="evidence" value="ECO:0007669"/>
    <property type="project" value="InterPro"/>
</dbReference>
<evidence type="ECO:0000313" key="9">
    <source>
        <dbReference type="EMBL" id="CAL1290658.1"/>
    </source>
</evidence>
<dbReference type="GO" id="GO:0004930">
    <property type="term" value="F:G protein-coupled receptor activity"/>
    <property type="evidence" value="ECO:0007669"/>
    <property type="project" value="InterPro"/>
</dbReference>
<feature type="signal peptide" evidence="4">
    <location>
        <begin position="1"/>
        <end position="25"/>
    </location>
</feature>
<dbReference type="Pfam" id="PF00431">
    <property type="entry name" value="CUB"/>
    <property type="match status" value="1"/>
</dbReference>
<sequence>MTEPRTLICFLTPTIFLLTVRTAFSASPCGGYFTSLRGYIYTPNFPKPYKVPIQCQWVFEAPPGYKVSIYFTQFYMKRGLTASDYTYYSQHIQAGVGRYDFGIISSDDEPTYLVSNQQILVLTMNVRSLDNIHLRVREHILDVSGFNITYEMIQKNETVRDDFCIYHHCSFTGYCYASANFTRYTCRCFNGYFGDECQYDDSCGPNSTSEVCQNGGTCRYYIGSSVRTCECLPGYVGAKCEGSMPAGNVEEMNNTDMNCQHPYYSSPQGYISVYPKRRKCLQRGILQILSLEISEAMPVNEGVPLLVACIVESSSDANVTWLKDGFPIVIQASEGRIWTMQVPKDSAGRTSFLLGFDKVNEHDAGTITCNAYDAKQSDVLSVSLTVTLRSKLLIDPLAATVAVDNSISITCVSKDGMYGSSSYRWLKNGMDMDRKRDSERLEDLYPGGTRLILRKVRVSANYTCVMRTVTGFLRQTSFITVINASDFSAGTCPQERKYGIRWKATAVNAVDIHQCPSGYTGYIKRRCKARLNGKISWNEPDFSTCFSPPVLAIKREFESWRMGYRKKTVNALLGELYNFLSTKLSSMHNSEGEPIVDMMFDTNILATAQADLENSWNLFLNSASLLLRSNIVQKRHQKLKLQLLIRKISVAYGEMREFQKASFFQTACLRVDIFKVTASTPTFLELPWCSSNESHCRNLSFSLVLKSFDRSTENGNTTFTVVTVIYKCLYIGDLDETNSRNGYLNNHLPIFSIDAITVGVNDVVPDIETVLKPYSVLSLETDFKAQCVKFHVENRSIVIYPCELIKSKENCIFCRCRGSGIFSVTASSLSTSRSVSTEYFHSKVCFISGFIITLLIILQNIWRISWRMKMKIFLLT</sequence>
<dbReference type="InterPro" id="IPR000742">
    <property type="entry name" value="EGF"/>
</dbReference>
<dbReference type="InterPro" id="IPR035914">
    <property type="entry name" value="Sperma_CUB_dom_sf"/>
</dbReference>
<dbReference type="CDD" id="cd00041">
    <property type="entry name" value="CUB"/>
    <property type="match status" value="1"/>
</dbReference>
<dbReference type="GO" id="GO:0007189">
    <property type="term" value="P:adenylate cyclase-activating G protein-coupled receptor signaling pathway"/>
    <property type="evidence" value="ECO:0007669"/>
    <property type="project" value="TreeGrafter"/>
</dbReference>
<dbReference type="PROSITE" id="PS50835">
    <property type="entry name" value="IG_LIKE"/>
    <property type="match status" value="2"/>
</dbReference>
<feature type="chain" id="PRO_5043371003" evidence="4">
    <location>
        <begin position="26"/>
        <end position="876"/>
    </location>
</feature>
<evidence type="ECO:0000259" key="6">
    <source>
        <dbReference type="PROSITE" id="PS50026"/>
    </source>
</evidence>
<dbReference type="CDD" id="cd00096">
    <property type="entry name" value="Ig"/>
    <property type="match status" value="1"/>
</dbReference>
<dbReference type="InterPro" id="IPR003599">
    <property type="entry name" value="Ig_sub"/>
</dbReference>
<evidence type="ECO:0000313" key="10">
    <source>
        <dbReference type="Proteomes" id="UP001497382"/>
    </source>
</evidence>
<keyword evidence="10" id="KW-1185">Reference proteome</keyword>
<dbReference type="SMART" id="SM00181">
    <property type="entry name" value="EGF"/>
    <property type="match status" value="2"/>
</dbReference>
<dbReference type="InterPro" id="IPR013783">
    <property type="entry name" value="Ig-like_fold"/>
</dbReference>
<dbReference type="InterPro" id="IPR001879">
    <property type="entry name" value="GPCR_2_extracellular_dom"/>
</dbReference>
<feature type="domain" description="EGF-like" evidence="6">
    <location>
        <begin position="160"/>
        <end position="198"/>
    </location>
</feature>
<feature type="transmembrane region" description="Helical" evidence="3">
    <location>
        <begin position="840"/>
        <end position="862"/>
    </location>
</feature>
<dbReference type="PROSITE" id="PS50227">
    <property type="entry name" value="G_PROTEIN_RECEP_F2_3"/>
    <property type="match status" value="1"/>
</dbReference>
<dbReference type="InterPro" id="IPR000859">
    <property type="entry name" value="CUB_dom"/>
</dbReference>
<accession>A0AAV2B609</accession>
<feature type="disulfide bond" evidence="2">
    <location>
        <begin position="169"/>
        <end position="186"/>
    </location>
</feature>
<evidence type="ECO:0000256" key="4">
    <source>
        <dbReference type="SAM" id="SignalP"/>
    </source>
</evidence>
<feature type="domain" description="CUB" evidence="5">
    <location>
        <begin position="29"/>
        <end position="153"/>
    </location>
</feature>
<proteinExistence type="predicted"/>
<dbReference type="SMART" id="SM00409">
    <property type="entry name" value="IG"/>
    <property type="match status" value="2"/>
</dbReference>
<protein>
    <submittedName>
        <fullName evidence="9">Uncharacterized protein</fullName>
    </submittedName>
</protein>